<organism evidence="9 10">
    <name type="scientific">Methanospirillum lacunae</name>
    <dbReference type="NCBI Taxonomy" id="668570"/>
    <lineage>
        <taxon>Archaea</taxon>
        <taxon>Methanobacteriati</taxon>
        <taxon>Methanobacteriota</taxon>
        <taxon>Stenosarchaea group</taxon>
        <taxon>Methanomicrobia</taxon>
        <taxon>Methanomicrobiales</taxon>
        <taxon>Methanospirillaceae</taxon>
        <taxon>Methanospirillum</taxon>
    </lineage>
</organism>
<dbReference type="PROSITE" id="PS00136">
    <property type="entry name" value="SUBTILASE_ASP"/>
    <property type="match status" value="1"/>
</dbReference>
<dbReference type="CDD" id="cd07473">
    <property type="entry name" value="Peptidases_S8_Subtilisin_like"/>
    <property type="match status" value="1"/>
</dbReference>
<dbReference type="InterPro" id="IPR051048">
    <property type="entry name" value="Peptidase_S8/S53_subtilisin"/>
</dbReference>
<dbReference type="PANTHER" id="PTHR43399:SF4">
    <property type="entry name" value="CELL WALL-ASSOCIATED PROTEASE"/>
    <property type="match status" value="1"/>
</dbReference>
<dbReference type="Gene3D" id="2.60.40.10">
    <property type="entry name" value="Immunoglobulins"/>
    <property type="match status" value="1"/>
</dbReference>
<keyword evidence="2 6" id="KW-0645">Protease</keyword>
<evidence type="ECO:0000259" key="8">
    <source>
        <dbReference type="PROSITE" id="PS50093"/>
    </source>
</evidence>
<dbReference type="FunFam" id="2.60.40.10:FF:000270">
    <property type="entry name" value="Cell surface protein"/>
    <property type="match status" value="1"/>
</dbReference>
<dbReference type="InterPro" id="IPR000209">
    <property type="entry name" value="Peptidase_S8/S53_dom"/>
</dbReference>
<evidence type="ECO:0000256" key="4">
    <source>
        <dbReference type="ARBA" id="ARBA00022825"/>
    </source>
</evidence>
<feature type="active site" description="Charge relay system" evidence="5 6">
    <location>
        <position position="289"/>
    </location>
</feature>
<dbReference type="InterPro" id="IPR022398">
    <property type="entry name" value="Peptidase_S8_His-AS"/>
</dbReference>
<proteinExistence type="inferred from homology"/>
<dbReference type="GeneID" id="97548213"/>
<evidence type="ECO:0000256" key="5">
    <source>
        <dbReference type="PIRSR" id="PIRSR615500-1"/>
    </source>
</evidence>
<dbReference type="SMART" id="SM00089">
    <property type="entry name" value="PKD"/>
    <property type="match status" value="1"/>
</dbReference>
<feature type="domain" description="PKD" evidence="8">
    <location>
        <begin position="521"/>
        <end position="600"/>
    </location>
</feature>
<dbReference type="PROSITE" id="PS00138">
    <property type="entry name" value="SUBTILASE_SER"/>
    <property type="match status" value="1"/>
</dbReference>
<evidence type="ECO:0000256" key="6">
    <source>
        <dbReference type="PROSITE-ProRule" id="PRU01240"/>
    </source>
</evidence>
<keyword evidence="4 6" id="KW-0720">Serine protease</keyword>
<dbReference type="InterPro" id="IPR023828">
    <property type="entry name" value="Peptidase_S8_Ser-AS"/>
</dbReference>
<keyword evidence="10" id="KW-1185">Reference proteome</keyword>
<dbReference type="Pfam" id="PF18911">
    <property type="entry name" value="PKD_4"/>
    <property type="match status" value="1"/>
</dbReference>
<dbReference type="Pfam" id="PF00082">
    <property type="entry name" value="Peptidase_S8"/>
    <property type="match status" value="1"/>
</dbReference>
<reference evidence="9 10" key="1">
    <citation type="submission" date="2018-05" db="EMBL/GenBank/DDBJ databases">
        <title>Draft genome of Methanospirillum lacunae Ki8-1.</title>
        <authorList>
            <person name="Dueholm M.S."/>
            <person name="Nielsen P.H."/>
            <person name="Bakmann L.F."/>
            <person name="Otzen D.E."/>
        </authorList>
    </citation>
    <scope>NUCLEOTIDE SEQUENCE [LARGE SCALE GENOMIC DNA]</scope>
    <source>
        <strain evidence="9 10">Ki8-1</strain>
    </source>
</reference>
<dbReference type="InterPro" id="IPR023827">
    <property type="entry name" value="Peptidase_S8_Asp-AS"/>
</dbReference>
<feature type="active site" description="Charge relay system" evidence="5 6">
    <location>
        <position position="234"/>
    </location>
</feature>
<keyword evidence="3 6" id="KW-0378">Hydrolase</keyword>
<dbReference type="CDD" id="cd00146">
    <property type="entry name" value="PKD"/>
    <property type="match status" value="1"/>
</dbReference>
<dbReference type="PRINTS" id="PR00723">
    <property type="entry name" value="SUBTILISIN"/>
</dbReference>
<dbReference type="InterPro" id="IPR013783">
    <property type="entry name" value="Ig-like_fold"/>
</dbReference>
<gene>
    <name evidence="9" type="ORF">DK846_08000</name>
</gene>
<name>A0A2V2N7V6_9EURY</name>
<dbReference type="SUPFAM" id="SSF49299">
    <property type="entry name" value="PKD domain"/>
    <property type="match status" value="1"/>
</dbReference>
<dbReference type="EMBL" id="QGMY01000007">
    <property type="protein sequence ID" value="PWR72327.1"/>
    <property type="molecule type" value="Genomic_DNA"/>
</dbReference>
<evidence type="ECO:0000256" key="1">
    <source>
        <dbReference type="ARBA" id="ARBA00011073"/>
    </source>
</evidence>
<dbReference type="OrthoDB" id="112449at2157"/>
<dbReference type="Proteomes" id="UP000245657">
    <property type="component" value="Unassembled WGS sequence"/>
</dbReference>
<sequence length="600" mass="63182">MSYRFFTMLCWTLVILTILSPGALAGKTNLETSGVLENNSSLQNLSDNQEQINASVSAETTLIGKNTVQVKSSSPLQVSAEYVPEHVIVRYKTDTISTMSALPSVMSTANAEVGASVMTDYSEAGLPGMQVVQVKGVPVDKAIQEYTANPNVLYAEPDYLVSLPQEQSDKVSAKVESVEMASMRTPNDPSFSLQWGLKNSGQGPFYGKSGADIKASDAWGTTTGSSSVIIAVVDTGVDYTHSDLAANIWTNSGEIPNNGIDDDGNGYIDDVRGWNFVSNSNNPMDDHGHGTHCAGTIAAVGNNNIGITGVCWNAKIMPLKFLDSTGNGRVSNAISAILYANKKGAQVISNSWGGTQYTQALKDAIDASSAVVVCAAGNSGQNSDTNPQYPAAMSSSNIISVAATDSKDNLASFSNYGSSSVDLAAPGVTIYSTYKNNQYQYLSGTSMATPFVSGVAGLVKAANPSLSKNQVRDRILNTVDKLSSLSGKVATGGRLNAASAVGSVSPSPTVTPTPTSQPGVLTASFMASPVSGRIPLRVQFIDTSIGQPTTWAWNFGDGGYSYQKNPVYTFTKKGAYSVRLTISRSGKMSTAYKSRYITAY</sequence>
<dbReference type="PROSITE" id="PS51892">
    <property type="entry name" value="SUBTILASE"/>
    <property type="match status" value="1"/>
</dbReference>
<dbReference type="AlphaFoldDB" id="A0A2V2N7V6"/>
<accession>A0A2V2N7V6</accession>
<evidence type="ECO:0000256" key="7">
    <source>
        <dbReference type="RuleBase" id="RU003355"/>
    </source>
</evidence>
<dbReference type="InterPro" id="IPR015500">
    <property type="entry name" value="Peptidase_S8_subtilisin-rel"/>
</dbReference>
<dbReference type="InterPro" id="IPR000601">
    <property type="entry name" value="PKD_dom"/>
</dbReference>
<evidence type="ECO:0000256" key="3">
    <source>
        <dbReference type="ARBA" id="ARBA00022801"/>
    </source>
</evidence>
<dbReference type="InterPro" id="IPR035986">
    <property type="entry name" value="PKD_dom_sf"/>
</dbReference>
<evidence type="ECO:0000313" key="9">
    <source>
        <dbReference type="EMBL" id="PWR72327.1"/>
    </source>
</evidence>
<dbReference type="GO" id="GO:0006508">
    <property type="term" value="P:proteolysis"/>
    <property type="evidence" value="ECO:0007669"/>
    <property type="project" value="UniProtKB-KW"/>
</dbReference>
<comment type="similarity">
    <text evidence="1 6 7">Belongs to the peptidase S8 family.</text>
</comment>
<dbReference type="GO" id="GO:0004252">
    <property type="term" value="F:serine-type endopeptidase activity"/>
    <property type="evidence" value="ECO:0007669"/>
    <property type="project" value="UniProtKB-UniRule"/>
</dbReference>
<evidence type="ECO:0000256" key="2">
    <source>
        <dbReference type="ARBA" id="ARBA00022670"/>
    </source>
</evidence>
<comment type="caution">
    <text evidence="9">The sequence shown here is derived from an EMBL/GenBank/DDBJ whole genome shotgun (WGS) entry which is preliminary data.</text>
</comment>
<feature type="active site" description="Charge relay system" evidence="5 6">
    <location>
        <position position="446"/>
    </location>
</feature>
<dbReference type="Pfam" id="PF22148">
    <property type="entry name" value="Fervidolysin_NPro-like"/>
    <property type="match status" value="1"/>
</dbReference>
<dbReference type="RefSeq" id="WP_109968817.1">
    <property type="nucleotide sequence ID" value="NZ_CP176093.1"/>
</dbReference>
<evidence type="ECO:0000313" key="10">
    <source>
        <dbReference type="Proteomes" id="UP000245657"/>
    </source>
</evidence>
<dbReference type="InterPro" id="IPR022409">
    <property type="entry name" value="PKD/Chitinase_dom"/>
</dbReference>
<protein>
    <submittedName>
        <fullName evidence="9">Peptidase S8/S53 subtilisin kexin sedolisin</fullName>
    </submittedName>
</protein>
<dbReference type="InterPro" id="IPR036852">
    <property type="entry name" value="Peptidase_S8/S53_dom_sf"/>
</dbReference>
<dbReference type="InterPro" id="IPR034204">
    <property type="entry name" value="PfSUB1-like_cat_dom"/>
</dbReference>
<dbReference type="Gene3D" id="3.40.50.200">
    <property type="entry name" value="Peptidase S8/S53 domain"/>
    <property type="match status" value="1"/>
</dbReference>
<dbReference type="SUPFAM" id="SSF52743">
    <property type="entry name" value="Subtilisin-like"/>
    <property type="match status" value="1"/>
</dbReference>
<dbReference type="InterPro" id="IPR054399">
    <property type="entry name" value="Fervidolysin-like_N_prodom"/>
</dbReference>
<dbReference type="PROSITE" id="PS00137">
    <property type="entry name" value="SUBTILASE_HIS"/>
    <property type="match status" value="1"/>
</dbReference>
<dbReference type="PANTHER" id="PTHR43399">
    <property type="entry name" value="SUBTILISIN-RELATED"/>
    <property type="match status" value="1"/>
</dbReference>
<dbReference type="PROSITE" id="PS50093">
    <property type="entry name" value="PKD"/>
    <property type="match status" value="1"/>
</dbReference>